<dbReference type="GO" id="GO:0005874">
    <property type="term" value="C:microtubule"/>
    <property type="evidence" value="ECO:0007669"/>
    <property type="project" value="InterPro"/>
</dbReference>
<dbReference type="GO" id="GO:0007017">
    <property type="term" value="P:microtubule-based process"/>
    <property type="evidence" value="ECO:0007669"/>
    <property type="project" value="InterPro"/>
</dbReference>
<dbReference type="PROSITE" id="PS00227">
    <property type="entry name" value="TUBULIN"/>
    <property type="match status" value="1"/>
</dbReference>
<protein>
    <submittedName>
        <fullName evidence="3">Pilus assembly protein CpaF</fullName>
    </submittedName>
</protein>
<dbReference type="InterPro" id="IPR001482">
    <property type="entry name" value="T2SS/T4SS_dom"/>
</dbReference>
<dbReference type="InterPro" id="IPR022399">
    <property type="entry name" value="TadA-like_ATPase"/>
</dbReference>
<dbReference type="AlphaFoldDB" id="A0A367YTL7"/>
<dbReference type="PANTHER" id="PTHR30486">
    <property type="entry name" value="TWITCHING MOTILITY PROTEIN PILT"/>
    <property type="match status" value="1"/>
</dbReference>
<dbReference type="PANTHER" id="PTHR30486:SF6">
    <property type="entry name" value="TYPE IV PILUS RETRACTATION ATPASE PILT"/>
    <property type="match status" value="1"/>
</dbReference>
<dbReference type="Pfam" id="PF00437">
    <property type="entry name" value="T2SSE"/>
    <property type="match status" value="1"/>
</dbReference>
<gene>
    <name evidence="3" type="ORF">DT076_12985</name>
</gene>
<dbReference type="Proteomes" id="UP000252770">
    <property type="component" value="Unassembled WGS sequence"/>
</dbReference>
<accession>A0A367YTL7</accession>
<feature type="domain" description="Bacterial type II secretion system protein E" evidence="2">
    <location>
        <begin position="56"/>
        <end position="321"/>
    </location>
</feature>
<dbReference type="RefSeq" id="WP_114127091.1">
    <property type="nucleotide sequence ID" value="NZ_QOUI01000007.1"/>
</dbReference>
<dbReference type="InterPro" id="IPR027417">
    <property type="entry name" value="P-loop_NTPase"/>
</dbReference>
<evidence type="ECO:0000313" key="4">
    <source>
        <dbReference type="Proteomes" id="UP000252770"/>
    </source>
</evidence>
<evidence type="ECO:0000259" key="2">
    <source>
        <dbReference type="Pfam" id="PF00437"/>
    </source>
</evidence>
<evidence type="ECO:0000313" key="3">
    <source>
        <dbReference type="EMBL" id="RCK69235.1"/>
    </source>
</evidence>
<dbReference type="GO" id="GO:0005525">
    <property type="term" value="F:GTP binding"/>
    <property type="evidence" value="ECO:0007669"/>
    <property type="project" value="InterPro"/>
</dbReference>
<dbReference type="InterPro" id="IPR050921">
    <property type="entry name" value="T4SS_GSP_E_ATPase"/>
</dbReference>
<dbReference type="Gene3D" id="3.40.50.300">
    <property type="entry name" value="P-loop containing nucleotide triphosphate hydrolases"/>
    <property type="match status" value="1"/>
</dbReference>
<dbReference type="EMBL" id="QOUI01000007">
    <property type="protein sequence ID" value="RCK69235.1"/>
    <property type="molecule type" value="Genomic_DNA"/>
</dbReference>
<name>A0A367YTL7_9ACTN</name>
<comment type="similarity">
    <text evidence="1">Belongs to the GSP E family.</text>
</comment>
<keyword evidence="4" id="KW-1185">Reference proteome</keyword>
<comment type="caution">
    <text evidence="3">The sequence shown here is derived from an EMBL/GenBank/DDBJ whole genome shotgun (WGS) entry which is preliminary data.</text>
</comment>
<sequence length="382" mass="40679">MSLGAPDLDLLRPRLAELGREPAPADVAREMRALGWVVTDESLLATLEWLRRDALGAGPLDPLLGLPGVTDVLVNGPQHVYLDRGHGLERVELQFADDDEVRRLAVRLAARVGRRLDDAAPFVDARLPDGTRVHAVLGTLADPGTCLSLRVPARGRFTLQDWVRVGSLPPAGAELLRGLVACRAAFLVSGGTGSGKTTLLAALLSLAPPQERLLVVEDSRELDPDHPHCVRLEGRPPNAEGAGRVTLSDLVRQALRMRPDRVVLGEVRGAELCDLLTALNTGHEGGCGTVHANSAADVPARLEALAALGGMSREALHSQAAAALDAVVHIRREGGRRRVDGISVLLRDEVTDRVRTVPAVTFGDGVVHKEAGGEALERLLAR</sequence>
<reference evidence="3 4" key="1">
    <citation type="submission" date="2018-07" db="EMBL/GenBank/DDBJ databases">
        <title>Desertimonas flava gen. nov. sp. nov.</title>
        <authorList>
            <person name="Liu S."/>
        </authorList>
    </citation>
    <scope>NUCLEOTIDE SEQUENCE [LARGE SCALE GENOMIC DNA]</scope>
    <source>
        <strain evidence="3 4">16Sb5-5</strain>
    </source>
</reference>
<dbReference type="InterPro" id="IPR017975">
    <property type="entry name" value="Tubulin_CS"/>
</dbReference>
<proteinExistence type="inferred from homology"/>
<organism evidence="3 4">
    <name type="scientific">Desertihabitans brevis</name>
    <dbReference type="NCBI Taxonomy" id="2268447"/>
    <lineage>
        <taxon>Bacteria</taxon>
        <taxon>Bacillati</taxon>
        <taxon>Actinomycetota</taxon>
        <taxon>Actinomycetes</taxon>
        <taxon>Propionibacteriales</taxon>
        <taxon>Propionibacteriaceae</taxon>
        <taxon>Desertihabitans</taxon>
    </lineage>
</organism>
<dbReference type="CDD" id="cd01130">
    <property type="entry name" value="VirB11-like_ATPase"/>
    <property type="match status" value="1"/>
</dbReference>
<dbReference type="Gene3D" id="3.30.450.380">
    <property type="match status" value="1"/>
</dbReference>
<dbReference type="GO" id="GO:0016887">
    <property type="term" value="F:ATP hydrolysis activity"/>
    <property type="evidence" value="ECO:0007669"/>
    <property type="project" value="InterPro"/>
</dbReference>
<dbReference type="NCBIfam" id="TIGR03819">
    <property type="entry name" value="heli_sec_ATPase"/>
    <property type="match status" value="1"/>
</dbReference>
<dbReference type="SUPFAM" id="SSF52540">
    <property type="entry name" value="P-loop containing nucleoside triphosphate hydrolases"/>
    <property type="match status" value="1"/>
</dbReference>
<evidence type="ECO:0000256" key="1">
    <source>
        <dbReference type="ARBA" id="ARBA00006611"/>
    </source>
</evidence>